<gene>
    <name evidence="5" type="ORF">OOT00_05900</name>
</gene>
<dbReference type="PANTHER" id="PTHR43875">
    <property type="entry name" value="MALTODEXTRIN IMPORT ATP-BINDING PROTEIN MSMX"/>
    <property type="match status" value="1"/>
</dbReference>
<name>A0ABT3N7T7_9BACT</name>
<evidence type="ECO:0000313" key="6">
    <source>
        <dbReference type="Proteomes" id="UP001209681"/>
    </source>
</evidence>
<dbReference type="PANTHER" id="PTHR43875:SF1">
    <property type="entry name" value="OSMOPROTECTIVE COMPOUNDS UPTAKE ATP-BINDING PROTEIN GGTA"/>
    <property type="match status" value="1"/>
</dbReference>
<keyword evidence="1" id="KW-0813">Transport</keyword>
<comment type="caution">
    <text evidence="5">The sequence shown here is derived from an EMBL/GenBank/DDBJ whole genome shotgun (WGS) entry which is preliminary data.</text>
</comment>
<dbReference type="RefSeq" id="WP_265424390.1">
    <property type="nucleotide sequence ID" value="NZ_JAPFPW010000005.1"/>
</dbReference>
<dbReference type="PROSITE" id="PS00211">
    <property type="entry name" value="ABC_TRANSPORTER_1"/>
    <property type="match status" value="1"/>
</dbReference>
<dbReference type="InterPro" id="IPR027417">
    <property type="entry name" value="P-loop_NTPase"/>
</dbReference>
<evidence type="ECO:0000256" key="1">
    <source>
        <dbReference type="ARBA" id="ARBA00022448"/>
    </source>
</evidence>
<dbReference type="InterPro" id="IPR015855">
    <property type="entry name" value="ABC_transpr_MalK-like"/>
</dbReference>
<evidence type="ECO:0000256" key="2">
    <source>
        <dbReference type="ARBA" id="ARBA00022741"/>
    </source>
</evidence>
<feature type="domain" description="ABC transporter" evidence="4">
    <location>
        <begin position="4"/>
        <end position="234"/>
    </location>
</feature>
<organism evidence="5 6">
    <name type="scientific">Desulfobotulus pelophilus</name>
    <dbReference type="NCBI Taxonomy" id="2823377"/>
    <lineage>
        <taxon>Bacteria</taxon>
        <taxon>Pseudomonadati</taxon>
        <taxon>Thermodesulfobacteriota</taxon>
        <taxon>Desulfobacteria</taxon>
        <taxon>Desulfobacterales</taxon>
        <taxon>Desulfobacteraceae</taxon>
        <taxon>Desulfobotulus</taxon>
    </lineage>
</organism>
<dbReference type="PROSITE" id="PS50893">
    <property type="entry name" value="ABC_TRANSPORTER_2"/>
    <property type="match status" value="1"/>
</dbReference>
<accession>A0ABT3N7T7</accession>
<dbReference type="Proteomes" id="UP001209681">
    <property type="component" value="Unassembled WGS sequence"/>
</dbReference>
<dbReference type="SUPFAM" id="SSF52540">
    <property type="entry name" value="P-loop containing nucleoside triphosphate hydrolases"/>
    <property type="match status" value="1"/>
</dbReference>
<dbReference type="InterPro" id="IPR017871">
    <property type="entry name" value="ABC_transporter-like_CS"/>
</dbReference>
<dbReference type="SUPFAM" id="SSF50331">
    <property type="entry name" value="MOP-like"/>
    <property type="match status" value="1"/>
</dbReference>
<evidence type="ECO:0000259" key="4">
    <source>
        <dbReference type="PROSITE" id="PS50893"/>
    </source>
</evidence>
<dbReference type="Pfam" id="PF00005">
    <property type="entry name" value="ABC_tran"/>
    <property type="match status" value="1"/>
</dbReference>
<protein>
    <submittedName>
        <fullName evidence="5">ATP-binding cassette domain-containing protein</fullName>
    </submittedName>
</protein>
<dbReference type="InterPro" id="IPR003593">
    <property type="entry name" value="AAA+_ATPase"/>
</dbReference>
<dbReference type="InterPro" id="IPR047641">
    <property type="entry name" value="ABC_transpr_MalK/UgpC-like"/>
</dbReference>
<evidence type="ECO:0000256" key="3">
    <source>
        <dbReference type="ARBA" id="ARBA00022840"/>
    </source>
</evidence>
<dbReference type="Gene3D" id="2.40.50.140">
    <property type="entry name" value="Nucleic acid-binding proteins"/>
    <property type="match status" value="1"/>
</dbReference>
<dbReference type="InterPro" id="IPR008995">
    <property type="entry name" value="Mo/tungstate-bd_C_term_dom"/>
</dbReference>
<dbReference type="InterPro" id="IPR012340">
    <property type="entry name" value="NA-bd_OB-fold"/>
</dbReference>
<proteinExistence type="predicted"/>
<keyword evidence="6" id="KW-1185">Reference proteome</keyword>
<keyword evidence="2" id="KW-0547">Nucleotide-binding</keyword>
<sequence>MTGLVVTNVGKKLGGSPVLSGINLEIASGELVVCVGPSGSGKSTLLRIIAGLEIPDTGAIWMGGRDVTKRSPEKRNVAMVFQSYALYPHLSVEENMAFPLRAKGIPSAERKQMIAETASMLGLRELLKRKPAALSGGQRQRVAMGRCLVRNPCLFLMDEPLSNLDAFLRMQVRMEIKSLQRRLGTTMVYVTHDQSEAMTIADRIAVMETGQIIQLASPQDLYRSPVNRFVAGFIGTPAMNFFPGMRDTNGSVHLENGARIDLSKERQRVLNGAKNLTVGVRPEHLCPAEDGPAKASAMAADVRLLEPLGGDVLVHGDIAGNPVRFRTSGRRVREGETLHIHAREENLFFFDEKTGRCLSPARMSSAA</sequence>
<dbReference type="Gene3D" id="2.40.50.100">
    <property type="match status" value="1"/>
</dbReference>
<evidence type="ECO:0000313" key="5">
    <source>
        <dbReference type="EMBL" id="MCW7753520.1"/>
    </source>
</evidence>
<keyword evidence="3 5" id="KW-0067">ATP-binding</keyword>
<dbReference type="CDD" id="cd03301">
    <property type="entry name" value="ABC_MalK_N"/>
    <property type="match status" value="1"/>
</dbReference>
<reference evidence="5 6" key="1">
    <citation type="submission" date="2022-11" db="EMBL/GenBank/DDBJ databases">
        <title>Desulfobotulus tamanensis H1 sp. nov. - anaerobic, alkaliphilic, sulphate reducing bacterium isolated from terrestrial mud volcano.</title>
        <authorList>
            <person name="Frolova A."/>
            <person name="Merkel A.Y."/>
            <person name="Slobodkin A.I."/>
        </authorList>
    </citation>
    <scope>NUCLEOTIDE SEQUENCE [LARGE SCALE GENOMIC DNA]</scope>
    <source>
        <strain evidence="5 6">H1</strain>
    </source>
</reference>
<dbReference type="EMBL" id="JAPFPW010000005">
    <property type="protein sequence ID" value="MCW7753520.1"/>
    <property type="molecule type" value="Genomic_DNA"/>
</dbReference>
<dbReference type="SMART" id="SM00382">
    <property type="entry name" value="AAA"/>
    <property type="match status" value="1"/>
</dbReference>
<dbReference type="InterPro" id="IPR040582">
    <property type="entry name" value="OB_MalK-like"/>
</dbReference>
<dbReference type="InterPro" id="IPR003439">
    <property type="entry name" value="ABC_transporter-like_ATP-bd"/>
</dbReference>
<dbReference type="GO" id="GO:0005524">
    <property type="term" value="F:ATP binding"/>
    <property type="evidence" value="ECO:0007669"/>
    <property type="project" value="UniProtKB-KW"/>
</dbReference>
<dbReference type="Pfam" id="PF17912">
    <property type="entry name" value="OB_MalK"/>
    <property type="match status" value="1"/>
</dbReference>
<dbReference type="Gene3D" id="3.40.50.300">
    <property type="entry name" value="P-loop containing nucleotide triphosphate hydrolases"/>
    <property type="match status" value="1"/>
</dbReference>